<feature type="region of interest" description="Disordered" evidence="1">
    <location>
        <begin position="123"/>
        <end position="179"/>
    </location>
</feature>
<accession>A0A6A5R2V4</accession>
<gene>
    <name evidence="2" type="ORF">M421DRAFT_78412</name>
</gene>
<dbReference type="OrthoDB" id="3798967at2759"/>
<protein>
    <submittedName>
        <fullName evidence="2">Uncharacterized protein</fullName>
    </submittedName>
</protein>
<reference evidence="2" key="1">
    <citation type="journal article" date="2020" name="Stud. Mycol.">
        <title>101 Dothideomycetes genomes: a test case for predicting lifestyles and emergence of pathogens.</title>
        <authorList>
            <person name="Haridas S."/>
            <person name="Albert R."/>
            <person name="Binder M."/>
            <person name="Bloem J."/>
            <person name="Labutti K."/>
            <person name="Salamov A."/>
            <person name="Andreopoulos B."/>
            <person name="Baker S."/>
            <person name="Barry K."/>
            <person name="Bills G."/>
            <person name="Bluhm B."/>
            <person name="Cannon C."/>
            <person name="Castanera R."/>
            <person name="Culley D."/>
            <person name="Daum C."/>
            <person name="Ezra D."/>
            <person name="Gonzalez J."/>
            <person name="Henrissat B."/>
            <person name="Kuo A."/>
            <person name="Liang C."/>
            <person name="Lipzen A."/>
            <person name="Lutzoni F."/>
            <person name="Magnuson J."/>
            <person name="Mondo S."/>
            <person name="Nolan M."/>
            <person name="Ohm R."/>
            <person name="Pangilinan J."/>
            <person name="Park H.-J."/>
            <person name="Ramirez L."/>
            <person name="Alfaro M."/>
            <person name="Sun H."/>
            <person name="Tritt A."/>
            <person name="Yoshinaga Y."/>
            <person name="Zwiers L.-H."/>
            <person name="Turgeon B."/>
            <person name="Goodwin S."/>
            <person name="Spatafora J."/>
            <person name="Crous P."/>
            <person name="Grigoriev I."/>
        </authorList>
    </citation>
    <scope>NUCLEOTIDE SEQUENCE</scope>
    <source>
        <strain evidence="2">CBS 183.55</strain>
    </source>
</reference>
<dbReference type="Proteomes" id="UP000800082">
    <property type="component" value="Unassembled WGS sequence"/>
</dbReference>
<keyword evidence="3" id="KW-1185">Reference proteome</keyword>
<organism evidence="2 3">
    <name type="scientific">Didymella exigua CBS 183.55</name>
    <dbReference type="NCBI Taxonomy" id="1150837"/>
    <lineage>
        <taxon>Eukaryota</taxon>
        <taxon>Fungi</taxon>
        <taxon>Dikarya</taxon>
        <taxon>Ascomycota</taxon>
        <taxon>Pezizomycotina</taxon>
        <taxon>Dothideomycetes</taxon>
        <taxon>Pleosporomycetidae</taxon>
        <taxon>Pleosporales</taxon>
        <taxon>Pleosporineae</taxon>
        <taxon>Didymellaceae</taxon>
        <taxon>Didymella</taxon>
    </lineage>
</organism>
<dbReference type="EMBL" id="ML979029">
    <property type="protein sequence ID" value="KAF1922381.1"/>
    <property type="molecule type" value="Genomic_DNA"/>
</dbReference>
<dbReference type="AlphaFoldDB" id="A0A6A5R2V4"/>
<evidence type="ECO:0000256" key="1">
    <source>
        <dbReference type="SAM" id="MobiDB-lite"/>
    </source>
</evidence>
<dbReference type="RefSeq" id="XP_033442634.1">
    <property type="nucleotide sequence ID" value="XM_033597402.1"/>
</dbReference>
<feature type="compositionally biased region" description="Low complexity" evidence="1">
    <location>
        <begin position="148"/>
        <end position="164"/>
    </location>
</feature>
<dbReference type="GeneID" id="54355069"/>
<sequence>MSLSNLLWISALEDAAEQFDGGPQSFLLASESSFAHRLAYNPPNLDYQKLFWSKATVSDSQRDALFRPHSAGWLIPNETSVCKPVLVAHSVLSAIWLLKETLAEDALPADAWARLVSAAQDLASSPSDDFQQEPPSAQRPRDSPPPSTKRAAASSSARPQEEPAQITTITNKNRRAERERAKKLELMRAQKKQDLGLVLPPELASRREHGAYASISRQDEPFISWILKQPVDDDDNLYSSATAPYLTASGMLDKARSIGNAASQVSAAAFLRSWRMQGSPFAQEPGETRPPASSRSRWQLSQKSSASTVLQSALASAWSLCDRYEQELDIIHIKYRWAMAFLGKAYTEKINQIQAQDAARLNNKGNN</sequence>
<evidence type="ECO:0000313" key="3">
    <source>
        <dbReference type="Proteomes" id="UP000800082"/>
    </source>
</evidence>
<feature type="compositionally biased region" description="Polar residues" evidence="1">
    <location>
        <begin position="123"/>
        <end position="135"/>
    </location>
</feature>
<evidence type="ECO:0000313" key="2">
    <source>
        <dbReference type="EMBL" id="KAF1922381.1"/>
    </source>
</evidence>
<name>A0A6A5R2V4_9PLEO</name>
<proteinExistence type="predicted"/>